<evidence type="ECO:0000313" key="1">
    <source>
        <dbReference type="EMBL" id="UNO48259.1"/>
    </source>
</evidence>
<proteinExistence type="predicted"/>
<dbReference type="AlphaFoldDB" id="T0CJE8"/>
<gene>
    <name evidence="1" type="ORF">K1I37_16505</name>
</gene>
<dbReference type="Proteomes" id="UP000829401">
    <property type="component" value="Chromosome"/>
</dbReference>
<keyword evidence="2" id="KW-1185">Reference proteome</keyword>
<organism evidence="1 2">
    <name type="scientific">Alicyclobacillus acidoterrestris (strain ATCC 49025 / DSM 3922 / CIP 106132 / NCIMB 13137 / GD3B)</name>
    <dbReference type="NCBI Taxonomy" id="1356854"/>
    <lineage>
        <taxon>Bacteria</taxon>
        <taxon>Bacillati</taxon>
        <taxon>Bacillota</taxon>
        <taxon>Bacilli</taxon>
        <taxon>Bacillales</taxon>
        <taxon>Alicyclobacillaceae</taxon>
        <taxon>Alicyclobacillus</taxon>
    </lineage>
</organism>
<sequence>MDDWIKRMMVAADKLKQVEKSYFEAVTGLNEAKYACHLKECELMASGKVNMKNEDTRRADLWKYVKDERKNVLLAEARVDALKAELHYQQNVFDATLVAAKLLAKEGIDSGSAIQSF</sequence>
<accession>A0A9E6ZS91</accession>
<evidence type="ECO:0000313" key="2">
    <source>
        <dbReference type="Proteomes" id="UP000829401"/>
    </source>
</evidence>
<dbReference type="EMBL" id="CP080467">
    <property type="protein sequence ID" value="UNO48259.1"/>
    <property type="molecule type" value="Genomic_DNA"/>
</dbReference>
<dbReference type="STRING" id="1356854.N007_20140"/>
<accession>T0CJE8</accession>
<reference evidence="2" key="1">
    <citation type="journal article" date="2022" name="G3 (Bethesda)">
        <title>Unveiling the complete genome sequence of Alicyclobacillus acidoterrestris DSM 3922T, a taint-producing strain.</title>
        <authorList>
            <person name="Leonardo I.C."/>
            <person name="Barreto Crespo M.T."/>
            <person name="Gaspar F.B."/>
        </authorList>
    </citation>
    <scope>NUCLEOTIDE SEQUENCE [LARGE SCALE GENOMIC DNA]</scope>
    <source>
        <strain evidence="2">DSM 3922</strain>
    </source>
</reference>
<name>T0CJE8_ALIAG</name>
<dbReference type="KEGG" id="aaco:K1I37_16505"/>
<dbReference type="RefSeq" id="WP_021295230.1">
    <property type="nucleotide sequence ID" value="NZ_AURB01000051.1"/>
</dbReference>
<protein>
    <submittedName>
        <fullName evidence="1">Uncharacterized protein</fullName>
    </submittedName>
</protein>